<evidence type="ECO:0000256" key="1">
    <source>
        <dbReference type="ARBA" id="ARBA00009995"/>
    </source>
</evidence>
<gene>
    <name evidence="5" type="ORF">HHK36_013095</name>
</gene>
<dbReference type="PANTHER" id="PTHR48049:SF84">
    <property type="entry name" value="UDP-GLYCOSYLTRANSFERASE 79A6"/>
    <property type="match status" value="1"/>
</dbReference>
<dbReference type="InterPro" id="IPR002213">
    <property type="entry name" value="UDP_glucos_trans"/>
</dbReference>
<proteinExistence type="inferred from homology"/>
<dbReference type="EC" id="2.4.1.-" evidence="4"/>
<dbReference type="OMA" id="MHVALFP"/>
<name>A0A834ZBM3_TETSI</name>
<reference evidence="5 6" key="1">
    <citation type="submission" date="2020-04" db="EMBL/GenBank/DDBJ databases">
        <title>Plant Genome Project.</title>
        <authorList>
            <person name="Zhang R.-G."/>
        </authorList>
    </citation>
    <scope>NUCLEOTIDE SEQUENCE [LARGE SCALE GENOMIC DNA]</scope>
    <source>
        <strain evidence="5">YNK0</strain>
        <tissue evidence="5">Leaf</tissue>
    </source>
</reference>
<organism evidence="5 6">
    <name type="scientific">Tetracentron sinense</name>
    <name type="common">Spur-leaf</name>
    <dbReference type="NCBI Taxonomy" id="13715"/>
    <lineage>
        <taxon>Eukaryota</taxon>
        <taxon>Viridiplantae</taxon>
        <taxon>Streptophyta</taxon>
        <taxon>Embryophyta</taxon>
        <taxon>Tracheophyta</taxon>
        <taxon>Spermatophyta</taxon>
        <taxon>Magnoliopsida</taxon>
        <taxon>Trochodendrales</taxon>
        <taxon>Trochodendraceae</taxon>
        <taxon>Tetracentron</taxon>
    </lineage>
</organism>
<dbReference type="FunFam" id="3.40.50.2000:FF:000037">
    <property type="entry name" value="Glycosyltransferase"/>
    <property type="match status" value="1"/>
</dbReference>
<evidence type="ECO:0000256" key="4">
    <source>
        <dbReference type="RuleBase" id="RU362057"/>
    </source>
</evidence>
<dbReference type="FunFam" id="3.40.50.2000:FF:000087">
    <property type="entry name" value="Glycosyltransferase"/>
    <property type="match status" value="1"/>
</dbReference>
<dbReference type="Gene3D" id="3.40.50.2000">
    <property type="entry name" value="Glycogen Phosphorylase B"/>
    <property type="match status" value="2"/>
</dbReference>
<evidence type="ECO:0000256" key="2">
    <source>
        <dbReference type="ARBA" id="ARBA00022679"/>
    </source>
</evidence>
<dbReference type="Pfam" id="PF00201">
    <property type="entry name" value="UDPGT"/>
    <property type="match status" value="1"/>
</dbReference>
<dbReference type="AlphaFoldDB" id="A0A834ZBM3"/>
<dbReference type="PANTHER" id="PTHR48049">
    <property type="entry name" value="GLYCOSYLTRANSFERASE"/>
    <property type="match status" value="1"/>
</dbReference>
<dbReference type="EMBL" id="JABCRI010000008">
    <property type="protein sequence ID" value="KAF8402143.1"/>
    <property type="molecule type" value="Genomic_DNA"/>
</dbReference>
<dbReference type="GO" id="GO:0035251">
    <property type="term" value="F:UDP-glucosyltransferase activity"/>
    <property type="evidence" value="ECO:0007669"/>
    <property type="project" value="InterPro"/>
</dbReference>
<accession>A0A834ZBM3</accession>
<keyword evidence="3" id="KW-0328">Glycosyltransferase</keyword>
<dbReference type="CDD" id="cd03784">
    <property type="entry name" value="GT1_Gtf-like"/>
    <property type="match status" value="1"/>
</dbReference>
<keyword evidence="2 3" id="KW-0808">Transferase</keyword>
<dbReference type="SUPFAM" id="SSF53756">
    <property type="entry name" value="UDP-Glycosyltransferase/glycogen phosphorylase"/>
    <property type="match status" value="1"/>
</dbReference>
<dbReference type="InterPro" id="IPR035595">
    <property type="entry name" value="UDP_glycos_trans_CS"/>
</dbReference>
<dbReference type="InterPro" id="IPR050481">
    <property type="entry name" value="UDP-glycosyltransf_plant"/>
</dbReference>
<comment type="caution">
    <text evidence="5">The sequence shown here is derived from an EMBL/GenBank/DDBJ whole genome shotgun (WGS) entry which is preliminary data.</text>
</comment>
<evidence type="ECO:0000256" key="3">
    <source>
        <dbReference type="RuleBase" id="RU003718"/>
    </source>
</evidence>
<protein>
    <recommendedName>
        <fullName evidence="4">Glycosyltransferase</fullName>
        <ecNumber evidence="4">2.4.1.-</ecNumber>
    </recommendedName>
</protein>
<evidence type="ECO:0000313" key="6">
    <source>
        <dbReference type="Proteomes" id="UP000655225"/>
    </source>
</evidence>
<comment type="similarity">
    <text evidence="1 3">Belongs to the UDP-glycosyltransferase family.</text>
</comment>
<keyword evidence="6" id="KW-1185">Reference proteome</keyword>
<dbReference type="PROSITE" id="PS00375">
    <property type="entry name" value="UDPGT"/>
    <property type="match status" value="1"/>
</dbReference>
<dbReference type="Proteomes" id="UP000655225">
    <property type="component" value="Unassembled WGS sequence"/>
</dbReference>
<evidence type="ECO:0000313" key="5">
    <source>
        <dbReference type="EMBL" id="KAF8402143.1"/>
    </source>
</evidence>
<sequence length="468" mass="51489">MEESREDSTPLHVVMFPWFAFGHISPFIQLSNKLSSHGVRISFFSAPGNITRISSSLSSASHVQILPLQIPPVEGLPPGLDSTAEMTPAMAELLKKALDHMGSQVKTLLSQLKPHFVFFDFAQQWLPPIASELGIKTLFFSVFSAVSAAYLTVPARLTSTKESLTLDDMKKPPPGFPATSITSAETYQAPSCLYLFMSFHGGSCVYDRVVASMKGSTAIVIKSCAEMEGPYIDFIKTQYEKPVLLAGPGVPDPPSGILEERWAKWLGSFPAKSVVFCSFGSETFLKDEQIRELVLGLELTGLPFFLVLNFPVDDGKARLKSALPEGFEERVKDKGVVHTGWVQQQLILAHDSVGCFVCHSGVSSITEALVNDCQLVLLPQRGDQFLNSKLVNGDLKAGVEVKRKEEDGHFGKEDVCAAVKTVMVDVKEEPGKSVRENQGKWREYLLDEEIQKKFVTDLVNDLKAMAKE</sequence>
<dbReference type="OrthoDB" id="5835829at2759"/>